<keyword evidence="1" id="KW-0479">Metal-binding</keyword>
<dbReference type="InterPro" id="IPR003123">
    <property type="entry name" value="VPS9"/>
</dbReference>
<dbReference type="SMART" id="SM00167">
    <property type="entry name" value="VPS9"/>
    <property type="match status" value="1"/>
</dbReference>
<dbReference type="GO" id="GO:0008270">
    <property type="term" value="F:zinc ion binding"/>
    <property type="evidence" value="ECO:0007669"/>
    <property type="project" value="UniProtKB-KW"/>
</dbReference>
<evidence type="ECO:0000259" key="5">
    <source>
        <dbReference type="PROSITE" id="PS51205"/>
    </source>
</evidence>
<protein>
    <recommendedName>
        <fullName evidence="8">Rab5 GDP/GTP exchange factor</fullName>
    </recommendedName>
</protein>
<dbReference type="GO" id="GO:0031267">
    <property type="term" value="F:small GTPase binding"/>
    <property type="evidence" value="ECO:0007669"/>
    <property type="project" value="TreeGrafter"/>
</dbReference>
<dbReference type="Gene3D" id="1.20.5.4770">
    <property type="match status" value="1"/>
</dbReference>
<feature type="domain" description="VPS9" evidence="5">
    <location>
        <begin position="219"/>
        <end position="362"/>
    </location>
</feature>
<keyword evidence="2" id="KW-0863">Zinc-finger</keyword>
<dbReference type="Gene3D" id="1.10.246.120">
    <property type="match status" value="1"/>
</dbReference>
<dbReference type="InterPro" id="IPR041545">
    <property type="entry name" value="DUF5601"/>
</dbReference>
<evidence type="ECO:0000256" key="1">
    <source>
        <dbReference type="ARBA" id="ARBA00022723"/>
    </source>
</evidence>
<dbReference type="PANTHER" id="PTHR23101:SF122">
    <property type="entry name" value="RABAPTIN-5-ASSOCIATED EXCHANGE FACTOR FOR RAB5"/>
    <property type="match status" value="1"/>
</dbReference>
<dbReference type="GO" id="GO:0016192">
    <property type="term" value="P:vesicle-mediated transport"/>
    <property type="evidence" value="ECO:0007669"/>
    <property type="project" value="InterPro"/>
</dbReference>
<dbReference type="Pfam" id="PF02204">
    <property type="entry name" value="VPS9"/>
    <property type="match status" value="1"/>
</dbReference>
<feature type="domain" description="A20-type" evidence="4">
    <location>
        <begin position="12"/>
        <end position="46"/>
    </location>
</feature>
<dbReference type="Pfam" id="PF18151">
    <property type="entry name" value="DUF5601"/>
    <property type="match status" value="1"/>
</dbReference>
<dbReference type="InterPro" id="IPR037191">
    <property type="entry name" value="VPS9_dom_sf"/>
</dbReference>
<dbReference type="SMART" id="SM00259">
    <property type="entry name" value="ZnF_A20"/>
    <property type="match status" value="1"/>
</dbReference>
<proteinExistence type="predicted"/>
<sequence>MYSTKTPTLRIDEADLKCKNGCGFYGNAEWEGYCSKCYREYLQKRRSQTECNVYGQGYDLASSNKNTISAHQKYEEKKVQQEKKYKLLNISFRKPVTKVQGYQELLYELTKDNPDLEKVKADNRDLIAMIAKTPVERDVRKCMHSFIIEILQNKDVKRIEELSEITQNFYQVFAKRLENSAKYTDITPEVKEKLLDYVERYAMTLLYRILFCPPFTNDEEKDLAIQKRIRQLNWVSGKNLECRIHETSSEVRELVYTSITDLLNMDSAKAPQEKLSCVIYCCRNIFLMLQQSVGGPASADEFLPALIFIVLKANPARLKSNINFITRFCNASRLMTGEGGYYFTNLCCAVSFIENLTAESLNMDEKDFNAYMSGERVPANTWESALMICESLHLMCEDITLLDEMKAKTTEIMTEALNLKEKMLQFQEEMKSEVNTVLDRTPLLITHSQRLPTNLDCEDIESYQLPPPIIPQLFIVCPTTINNSTPQNDMRTSLIEDCITPSPTFDFPSFIGDDSFDVSKAEDETSLISLDTQSDFDTQQDKSTNELLVSTHLNLPCSTESEQEDYHGFTVQGSNIPTIPCSTGDLSLNTTEMDCENYTSYFHNT</sequence>
<name>A0A833SD15_9HYME</name>
<reference evidence="6" key="1">
    <citation type="submission" date="2019-11" db="EMBL/GenBank/DDBJ databases">
        <title>The nuclear and mitochondrial genomes of Frieseomelitta varia - a highly eusocial stingless bee (Meliponini) with a permanently sterile worker caste.</title>
        <authorList>
            <person name="Freitas F.C.P."/>
            <person name="Lourenco A.P."/>
            <person name="Nunes F.M.F."/>
            <person name="Paschoal A.R."/>
            <person name="Abreu F.C.P."/>
            <person name="Barbin F.O."/>
            <person name="Bataglia L."/>
            <person name="Cardoso-Junior C.A.M."/>
            <person name="Cervoni M.S."/>
            <person name="Silva S.R."/>
            <person name="Dalarmi F."/>
            <person name="Del Lama M.A."/>
            <person name="Depintor T.S."/>
            <person name="Ferreira K.M."/>
            <person name="Goria P.S."/>
            <person name="Jaskot M.C."/>
            <person name="Lago D.C."/>
            <person name="Luna-Lucena D."/>
            <person name="Moda L.M."/>
            <person name="Nascimento L."/>
            <person name="Pedrino M."/>
            <person name="Rabico F.O."/>
            <person name="Sanches F.C."/>
            <person name="Santos D.E."/>
            <person name="Santos C.G."/>
            <person name="Vieira J."/>
            <person name="Lopes T.F."/>
            <person name="Barchuk A.R."/>
            <person name="Hartfelder K."/>
            <person name="Simoes Z.L.P."/>
            <person name="Bitondi M.M.G."/>
            <person name="Pinheiro D.G."/>
        </authorList>
    </citation>
    <scope>NUCLEOTIDE SEQUENCE</scope>
    <source>
        <strain evidence="6">USP_RPSP 00005682</strain>
        <tissue evidence="6">Whole individual</tissue>
    </source>
</reference>
<evidence type="ECO:0000313" key="6">
    <source>
        <dbReference type="EMBL" id="KAF3430115.1"/>
    </source>
</evidence>
<evidence type="ECO:0000256" key="3">
    <source>
        <dbReference type="ARBA" id="ARBA00022833"/>
    </source>
</evidence>
<dbReference type="Proteomes" id="UP000655588">
    <property type="component" value="Unassembled WGS sequence"/>
</dbReference>
<dbReference type="GO" id="GO:0005829">
    <property type="term" value="C:cytosol"/>
    <property type="evidence" value="ECO:0007669"/>
    <property type="project" value="TreeGrafter"/>
</dbReference>
<dbReference type="PROSITE" id="PS51036">
    <property type="entry name" value="ZF_A20"/>
    <property type="match status" value="1"/>
</dbReference>
<dbReference type="GO" id="GO:0030139">
    <property type="term" value="C:endocytic vesicle"/>
    <property type="evidence" value="ECO:0007669"/>
    <property type="project" value="TreeGrafter"/>
</dbReference>
<dbReference type="InterPro" id="IPR002653">
    <property type="entry name" value="Znf_A20"/>
</dbReference>
<evidence type="ECO:0008006" key="8">
    <source>
        <dbReference type="Google" id="ProtNLM"/>
    </source>
</evidence>
<dbReference type="SUPFAM" id="SSF57716">
    <property type="entry name" value="Glucocorticoid receptor-like (DNA-binding domain)"/>
    <property type="match status" value="1"/>
</dbReference>
<dbReference type="EMBL" id="WNWW01000131">
    <property type="protein sequence ID" value="KAF3430115.1"/>
    <property type="molecule type" value="Genomic_DNA"/>
</dbReference>
<dbReference type="PANTHER" id="PTHR23101">
    <property type="entry name" value="RAB GDP/GTP EXCHANGE FACTOR"/>
    <property type="match status" value="1"/>
</dbReference>
<dbReference type="GO" id="GO:0003677">
    <property type="term" value="F:DNA binding"/>
    <property type="evidence" value="ECO:0007669"/>
    <property type="project" value="InterPro"/>
</dbReference>
<keyword evidence="3" id="KW-0862">Zinc</keyword>
<organism evidence="6 7">
    <name type="scientific">Frieseomelitta varia</name>
    <dbReference type="NCBI Taxonomy" id="561572"/>
    <lineage>
        <taxon>Eukaryota</taxon>
        <taxon>Metazoa</taxon>
        <taxon>Ecdysozoa</taxon>
        <taxon>Arthropoda</taxon>
        <taxon>Hexapoda</taxon>
        <taxon>Insecta</taxon>
        <taxon>Pterygota</taxon>
        <taxon>Neoptera</taxon>
        <taxon>Endopterygota</taxon>
        <taxon>Hymenoptera</taxon>
        <taxon>Apocrita</taxon>
        <taxon>Aculeata</taxon>
        <taxon>Apoidea</taxon>
        <taxon>Anthophila</taxon>
        <taxon>Apidae</taxon>
        <taxon>Frieseomelitta</taxon>
    </lineage>
</organism>
<comment type="caution">
    <text evidence="6">The sequence shown here is derived from an EMBL/GenBank/DDBJ whole genome shotgun (WGS) entry which is preliminary data.</text>
</comment>
<dbReference type="Gene3D" id="1.20.1050.80">
    <property type="entry name" value="VPS9 domain"/>
    <property type="match status" value="1"/>
</dbReference>
<evidence type="ECO:0000259" key="4">
    <source>
        <dbReference type="PROSITE" id="PS51036"/>
    </source>
</evidence>
<evidence type="ECO:0000256" key="2">
    <source>
        <dbReference type="ARBA" id="ARBA00022771"/>
    </source>
</evidence>
<evidence type="ECO:0000313" key="7">
    <source>
        <dbReference type="Proteomes" id="UP000655588"/>
    </source>
</evidence>
<gene>
    <name evidence="6" type="ORF">E2986_03986</name>
</gene>
<keyword evidence="7" id="KW-1185">Reference proteome</keyword>
<dbReference type="AlphaFoldDB" id="A0A833SD15"/>
<dbReference type="GO" id="GO:0005085">
    <property type="term" value="F:guanyl-nucleotide exchange factor activity"/>
    <property type="evidence" value="ECO:0007669"/>
    <property type="project" value="InterPro"/>
</dbReference>
<dbReference type="Pfam" id="PF01754">
    <property type="entry name" value="zf-A20"/>
    <property type="match status" value="1"/>
</dbReference>
<dbReference type="SUPFAM" id="SSF109993">
    <property type="entry name" value="VPS9 domain"/>
    <property type="match status" value="1"/>
</dbReference>
<dbReference type="PROSITE" id="PS51205">
    <property type="entry name" value="VPS9"/>
    <property type="match status" value="1"/>
</dbReference>
<accession>A0A833SD15</accession>
<dbReference type="InterPro" id="IPR045046">
    <property type="entry name" value="Vps9-like"/>
</dbReference>